<organism evidence="2 3">
    <name type="scientific">Albula glossodonta</name>
    <name type="common">roundjaw bonefish</name>
    <dbReference type="NCBI Taxonomy" id="121402"/>
    <lineage>
        <taxon>Eukaryota</taxon>
        <taxon>Metazoa</taxon>
        <taxon>Chordata</taxon>
        <taxon>Craniata</taxon>
        <taxon>Vertebrata</taxon>
        <taxon>Euteleostomi</taxon>
        <taxon>Actinopterygii</taxon>
        <taxon>Neopterygii</taxon>
        <taxon>Teleostei</taxon>
        <taxon>Albuliformes</taxon>
        <taxon>Albulidae</taxon>
        <taxon>Albula</taxon>
    </lineage>
</organism>
<sequence length="87" mass="9920">MSSEEVSRASNEVTSARPRDTGLTEALRRDAKMMVGEVLKSPLRQTNRYRSAVTDRYEGIRKPRYLLLVGFRDAPSESESHKEQASY</sequence>
<feature type="compositionally biased region" description="Polar residues" evidence="1">
    <location>
        <begin position="1"/>
        <end position="14"/>
    </location>
</feature>
<feature type="region of interest" description="Disordered" evidence="1">
    <location>
        <begin position="1"/>
        <end position="28"/>
    </location>
</feature>
<dbReference type="OrthoDB" id="10464795at2759"/>
<dbReference type="AlphaFoldDB" id="A0A8T2NJ78"/>
<gene>
    <name evidence="2" type="ORF">JZ751_002824</name>
</gene>
<name>A0A8T2NJ78_9TELE</name>
<evidence type="ECO:0000313" key="3">
    <source>
        <dbReference type="Proteomes" id="UP000824540"/>
    </source>
</evidence>
<feature type="compositionally biased region" description="Basic and acidic residues" evidence="1">
    <location>
        <begin position="17"/>
        <end position="28"/>
    </location>
</feature>
<keyword evidence="3" id="KW-1185">Reference proteome</keyword>
<evidence type="ECO:0000256" key="1">
    <source>
        <dbReference type="SAM" id="MobiDB-lite"/>
    </source>
</evidence>
<dbReference type="EMBL" id="JAFBMS010000102">
    <property type="protein sequence ID" value="KAG9336477.1"/>
    <property type="molecule type" value="Genomic_DNA"/>
</dbReference>
<reference evidence="2" key="1">
    <citation type="thesis" date="2021" institute="BYU ScholarsArchive" country="Provo, UT, USA">
        <title>Applications of and Algorithms for Genome Assembly and Genomic Analyses with an Emphasis on Marine Teleosts.</title>
        <authorList>
            <person name="Pickett B.D."/>
        </authorList>
    </citation>
    <scope>NUCLEOTIDE SEQUENCE</scope>
    <source>
        <strain evidence="2">HI-2016</strain>
    </source>
</reference>
<protein>
    <submittedName>
        <fullName evidence="2">Uncharacterized protein</fullName>
    </submittedName>
</protein>
<proteinExistence type="predicted"/>
<comment type="caution">
    <text evidence="2">The sequence shown here is derived from an EMBL/GenBank/DDBJ whole genome shotgun (WGS) entry which is preliminary data.</text>
</comment>
<evidence type="ECO:0000313" key="2">
    <source>
        <dbReference type="EMBL" id="KAG9336477.1"/>
    </source>
</evidence>
<dbReference type="Proteomes" id="UP000824540">
    <property type="component" value="Unassembled WGS sequence"/>
</dbReference>
<accession>A0A8T2NJ78</accession>